<dbReference type="InterPro" id="IPR021359">
    <property type="entry name" value="DUF2812"/>
</dbReference>
<keyword evidence="1" id="KW-0472">Membrane</keyword>
<sequence>MEKKTTYKIFTIADYDEEAAYLRKMHKAGWQLAKVNLSPFLLAAKYTFEKCLPEDYSYQLDFQPLEKAEQAHYFQLFDDYGWEHVLDFNSFSYFRKPVSKIKSEEEFEIYNDSRSKLGMMKRIVDQRLLPVIAGTLALSSSVWMIMKRHSSFSLLTYIILVIVSTLLLLLLGILIHIVRRFLIKRRELTNLDD</sequence>
<protein>
    <submittedName>
        <fullName evidence="2">Membrane protein</fullName>
    </submittedName>
</protein>
<evidence type="ECO:0000256" key="1">
    <source>
        <dbReference type="SAM" id="Phobius"/>
    </source>
</evidence>
<gene>
    <name evidence="2" type="ORF">NCTC10713_01918</name>
</gene>
<keyword evidence="1" id="KW-1133">Transmembrane helix</keyword>
<dbReference type="AlphaFoldDB" id="A0A2T0G0T7"/>
<name>A0A2T0G0T7_STRAP</name>
<reference evidence="2 3" key="1">
    <citation type="submission" date="2018-12" db="EMBL/GenBank/DDBJ databases">
        <authorList>
            <consortium name="Pathogen Informatics"/>
        </authorList>
    </citation>
    <scope>NUCLEOTIDE SEQUENCE [LARGE SCALE GENOMIC DNA]</scope>
    <source>
        <strain evidence="2 3">NCTC10713</strain>
    </source>
</reference>
<accession>A0A2T0G0T7</accession>
<organism evidence="2 3">
    <name type="scientific">Streptococcus anginosus</name>
    <dbReference type="NCBI Taxonomy" id="1328"/>
    <lineage>
        <taxon>Bacteria</taxon>
        <taxon>Bacillati</taxon>
        <taxon>Bacillota</taxon>
        <taxon>Bacilli</taxon>
        <taxon>Lactobacillales</taxon>
        <taxon>Streptococcaceae</taxon>
        <taxon>Streptococcus</taxon>
        <taxon>Streptococcus anginosus group</taxon>
    </lineage>
</organism>
<dbReference type="EMBL" id="LR134283">
    <property type="protein sequence ID" value="VED98904.1"/>
    <property type="molecule type" value="Genomic_DNA"/>
</dbReference>
<evidence type="ECO:0000313" key="2">
    <source>
        <dbReference type="EMBL" id="VED98904.1"/>
    </source>
</evidence>
<keyword evidence="1" id="KW-0812">Transmembrane</keyword>
<proteinExistence type="predicted"/>
<dbReference type="GeneID" id="93964434"/>
<feature type="transmembrane region" description="Helical" evidence="1">
    <location>
        <begin position="152"/>
        <end position="178"/>
    </location>
</feature>
<evidence type="ECO:0000313" key="3">
    <source>
        <dbReference type="Proteomes" id="UP000278419"/>
    </source>
</evidence>
<dbReference type="Pfam" id="PF11193">
    <property type="entry name" value="DUF2812"/>
    <property type="match status" value="1"/>
</dbReference>
<dbReference type="RefSeq" id="WP_003031752.1">
    <property type="nucleotide sequence ID" value="NZ_AP018548.1"/>
</dbReference>
<dbReference type="Proteomes" id="UP000278419">
    <property type="component" value="Chromosome"/>
</dbReference>
<feature type="transmembrane region" description="Helical" evidence="1">
    <location>
        <begin position="128"/>
        <end position="146"/>
    </location>
</feature>